<protein>
    <submittedName>
        <fullName evidence="3">TfoX/Sxy family transcriptional regulator of competence genes</fullName>
    </submittedName>
</protein>
<reference evidence="3 4" key="1">
    <citation type="submission" date="2018-05" db="EMBL/GenBank/DDBJ databases">
        <title>Genomic Encyclopedia of Type Strains, Phase IV (KMG-IV): sequencing the most valuable type-strain genomes for metagenomic binning, comparative biology and taxonomic classification.</title>
        <authorList>
            <person name="Goeker M."/>
        </authorList>
    </citation>
    <scope>NUCLEOTIDE SEQUENCE [LARGE SCALE GENOMIC DNA]</scope>
    <source>
        <strain evidence="3 4">DSM 14263</strain>
    </source>
</reference>
<gene>
    <name evidence="3" type="ORF">C7456_103171</name>
</gene>
<proteinExistence type="predicted"/>
<evidence type="ECO:0000313" key="3">
    <source>
        <dbReference type="EMBL" id="PWK92052.1"/>
    </source>
</evidence>
<dbReference type="RefSeq" id="WP_109722631.1">
    <property type="nucleotide sequence ID" value="NZ_MSZV01000133.1"/>
</dbReference>
<name>A0A316IF73_9GAMM</name>
<dbReference type="Gene3D" id="3.30.1460.30">
    <property type="entry name" value="YgaC/TfoX-N like chaperone"/>
    <property type="match status" value="1"/>
</dbReference>
<feature type="region of interest" description="Disordered" evidence="1">
    <location>
        <begin position="93"/>
        <end position="117"/>
    </location>
</feature>
<feature type="domain" description="TfoX N-terminal" evidence="2">
    <location>
        <begin position="21"/>
        <end position="94"/>
    </location>
</feature>
<evidence type="ECO:0000313" key="4">
    <source>
        <dbReference type="Proteomes" id="UP000245812"/>
    </source>
</evidence>
<sequence length="117" mass="12799">MATDRDFVDYVLDQSGLGEALAVRKMFGEYAFYLDGKVVAFACDNSFFLKPIAAVRAVAPALPERPLFPGSKPYLVADELLDDSDTLRRALLETAKALPPPRPRKAGRGRGDAKRGK</sequence>
<dbReference type="SUPFAM" id="SSF159894">
    <property type="entry name" value="YgaC/TfoX-N like"/>
    <property type="match status" value="1"/>
</dbReference>
<accession>A0A316IF73</accession>
<dbReference type="InterPro" id="IPR007076">
    <property type="entry name" value="TfoX_N"/>
</dbReference>
<keyword evidence="4" id="KW-1185">Reference proteome</keyword>
<comment type="caution">
    <text evidence="3">The sequence shown here is derived from an EMBL/GenBank/DDBJ whole genome shotgun (WGS) entry which is preliminary data.</text>
</comment>
<dbReference type="Proteomes" id="UP000245812">
    <property type="component" value="Unassembled WGS sequence"/>
</dbReference>
<organism evidence="3 4">
    <name type="scientific">Fulvimonas soli</name>
    <dbReference type="NCBI Taxonomy" id="155197"/>
    <lineage>
        <taxon>Bacteria</taxon>
        <taxon>Pseudomonadati</taxon>
        <taxon>Pseudomonadota</taxon>
        <taxon>Gammaproteobacteria</taxon>
        <taxon>Lysobacterales</taxon>
        <taxon>Rhodanobacteraceae</taxon>
        <taxon>Fulvimonas</taxon>
    </lineage>
</organism>
<evidence type="ECO:0000256" key="1">
    <source>
        <dbReference type="SAM" id="MobiDB-lite"/>
    </source>
</evidence>
<dbReference type="OrthoDB" id="8687154at2"/>
<dbReference type="AlphaFoldDB" id="A0A316IF73"/>
<dbReference type="Pfam" id="PF04993">
    <property type="entry name" value="TfoX_N"/>
    <property type="match status" value="1"/>
</dbReference>
<evidence type="ECO:0000259" key="2">
    <source>
        <dbReference type="Pfam" id="PF04993"/>
    </source>
</evidence>
<dbReference type="EMBL" id="QGHC01000003">
    <property type="protein sequence ID" value="PWK92052.1"/>
    <property type="molecule type" value="Genomic_DNA"/>
</dbReference>